<name>Q3AD90_CARHZ</name>
<dbReference type="HOGENOM" id="CLU_2895709_0_0_9"/>
<dbReference type="RefSeq" id="WP_011343970.1">
    <property type="nucleotide sequence ID" value="NC_007503.1"/>
</dbReference>
<reference evidence="2 3" key="1">
    <citation type="journal article" date="2005" name="PLoS Genet.">
        <title>Life in hot carbon monoxide: the complete genome sequence of Carboxydothermus hydrogenoformans Z-2901.</title>
        <authorList>
            <person name="Wu M."/>
            <person name="Ren Q."/>
            <person name="Durkin A.S."/>
            <person name="Daugherty S.C."/>
            <person name="Brinkac L.M."/>
            <person name="Dodson R.J."/>
            <person name="Madupu R."/>
            <person name="Sullivan S.A."/>
            <person name="Kolonay J.F."/>
            <person name="Haft D.H."/>
            <person name="Nelson W.C."/>
            <person name="Tallon L.J."/>
            <person name="Jones K.M."/>
            <person name="Ulrich L.E."/>
            <person name="Gonzalez J.M."/>
            <person name="Zhulin I.B."/>
            <person name="Robb F.T."/>
            <person name="Eisen J.A."/>
        </authorList>
    </citation>
    <scope>NUCLEOTIDE SEQUENCE [LARGE SCALE GENOMIC DNA]</scope>
    <source>
        <strain evidence="3">ATCC BAA-161 / DSM 6008 / Z-2901</strain>
    </source>
</reference>
<evidence type="ECO:0000313" key="3">
    <source>
        <dbReference type="Proteomes" id="UP000002706"/>
    </source>
</evidence>
<keyword evidence="3" id="KW-1185">Reference proteome</keyword>
<dbReference type="AlphaFoldDB" id="Q3AD90"/>
<dbReference type="Proteomes" id="UP000002706">
    <property type="component" value="Chromosome"/>
</dbReference>
<organism evidence="2 3">
    <name type="scientific">Carboxydothermus hydrogenoformans (strain ATCC BAA-161 / DSM 6008 / Z-2901)</name>
    <dbReference type="NCBI Taxonomy" id="246194"/>
    <lineage>
        <taxon>Bacteria</taxon>
        <taxon>Bacillati</taxon>
        <taxon>Bacillota</taxon>
        <taxon>Clostridia</taxon>
        <taxon>Thermoanaerobacterales</taxon>
        <taxon>Thermoanaerobacteraceae</taxon>
        <taxon>Carboxydothermus</taxon>
    </lineage>
</organism>
<evidence type="ECO:0000313" key="2">
    <source>
        <dbReference type="EMBL" id="ABB13866.1"/>
    </source>
</evidence>
<sequence length="62" mass="7299">MVEYKDVGFKRFDYLKYYVFDENLRYLSKTPAFLVAGVFGFFVELLSSMVGGFLYLHILINI</sequence>
<protein>
    <submittedName>
        <fullName evidence="2">Uncharacterized protein</fullName>
    </submittedName>
</protein>
<dbReference type="EMBL" id="CP000141">
    <property type="protein sequence ID" value="ABB13866.1"/>
    <property type="molecule type" value="Genomic_DNA"/>
</dbReference>
<keyword evidence="1" id="KW-0472">Membrane</keyword>
<dbReference type="KEGG" id="chy:CHY_1048"/>
<evidence type="ECO:0000256" key="1">
    <source>
        <dbReference type="SAM" id="Phobius"/>
    </source>
</evidence>
<keyword evidence="1" id="KW-1133">Transmembrane helix</keyword>
<gene>
    <name evidence="2" type="ordered locus">CHY_1048</name>
</gene>
<feature type="transmembrane region" description="Helical" evidence="1">
    <location>
        <begin position="32"/>
        <end position="56"/>
    </location>
</feature>
<proteinExistence type="predicted"/>
<keyword evidence="1" id="KW-0812">Transmembrane</keyword>
<accession>Q3AD90</accession>
<dbReference type="STRING" id="246194.CHY_1048"/>
<dbReference type="InParanoid" id="Q3AD90"/>